<name>A0ABQ9CNU8_9PASS</name>
<dbReference type="Proteomes" id="UP001145742">
    <property type="component" value="Unassembled WGS sequence"/>
</dbReference>
<evidence type="ECO:0000313" key="3">
    <source>
        <dbReference type="Proteomes" id="UP001145742"/>
    </source>
</evidence>
<sequence>MSSTKPPDENGTPKERKPGLRSVQTTMLFRAVNPELFIKPIEVLQPLEYHNGNLSDEGKRIHMFEDLARIRAKSCSLGDIFILGITVTFPDLSLLYNEKVKQTNMTVNIGNPDGGKRDIRVQKSWFLSDLSGSTEGNLRDPKLTNSNTLLLQEGNRKLLILQFVKKEVL</sequence>
<gene>
    <name evidence="2" type="ORF">WISP_149580</name>
</gene>
<keyword evidence="3" id="KW-1185">Reference proteome</keyword>
<comment type="caution">
    <text evidence="2">The sequence shown here is derived from an EMBL/GenBank/DDBJ whole genome shotgun (WGS) entry which is preliminary data.</text>
</comment>
<dbReference type="Pfam" id="PF14937">
    <property type="entry name" value="DUF4500"/>
    <property type="match status" value="1"/>
</dbReference>
<dbReference type="InterPro" id="IPR026686">
    <property type="entry name" value="UPF0708"/>
</dbReference>
<proteinExistence type="predicted"/>
<evidence type="ECO:0000313" key="2">
    <source>
        <dbReference type="EMBL" id="KAJ7403714.1"/>
    </source>
</evidence>
<evidence type="ECO:0000256" key="1">
    <source>
        <dbReference type="SAM" id="MobiDB-lite"/>
    </source>
</evidence>
<reference evidence="2" key="1">
    <citation type="submission" date="2019-10" db="EMBL/GenBank/DDBJ databases">
        <authorList>
            <person name="Soares A.E.R."/>
            <person name="Aleixo A."/>
            <person name="Schneider P."/>
            <person name="Miyaki C.Y."/>
            <person name="Schneider M.P."/>
            <person name="Mello C."/>
            <person name="Vasconcelos A.T.R."/>
        </authorList>
    </citation>
    <scope>NUCLEOTIDE SEQUENCE</scope>
    <source>
        <tissue evidence="2">Muscle</tissue>
    </source>
</reference>
<feature type="region of interest" description="Disordered" evidence="1">
    <location>
        <begin position="1"/>
        <end position="20"/>
    </location>
</feature>
<feature type="compositionally biased region" description="Basic and acidic residues" evidence="1">
    <location>
        <begin position="1"/>
        <end position="18"/>
    </location>
</feature>
<organism evidence="2 3">
    <name type="scientific">Willisornis vidua</name>
    <name type="common">Xingu scale-backed antbird</name>
    <dbReference type="NCBI Taxonomy" id="1566151"/>
    <lineage>
        <taxon>Eukaryota</taxon>
        <taxon>Metazoa</taxon>
        <taxon>Chordata</taxon>
        <taxon>Craniata</taxon>
        <taxon>Vertebrata</taxon>
        <taxon>Euteleostomi</taxon>
        <taxon>Archelosauria</taxon>
        <taxon>Archosauria</taxon>
        <taxon>Dinosauria</taxon>
        <taxon>Saurischia</taxon>
        <taxon>Theropoda</taxon>
        <taxon>Coelurosauria</taxon>
        <taxon>Aves</taxon>
        <taxon>Neognathae</taxon>
        <taxon>Neoaves</taxon>
        <taxon>Telluraves</taxon>
        <taxon>Australaves</taxon>
        <taxon>Passeriformes</taxon>
        <taxon>Thamnophilidae</taxon>
        <taxon>Willisornis</taxon>
    </lineage>
</organism>
<accession>A0ABQ9CNU8</accession>
<dbReference type="EMBL" id="WHWB01034816">
    <property type="protein sequence ID" value="KAJ7403714.1"/>
    <property type="molecule type" value="Genomic_DNA"/>
</dbReference>
<protein>
    <submittedName>
        <fullName evidence="2">Uncharacterized protein</fullName>
    </submittedName>
</protein>